<reference evidence="1 2" key="1">
    <citation type="journal article" date="2018" name="Front. Plant Sci.">
        <title>Red Clover (Trifolium pratense) and Zigzag Clover (T. medium) - A Picture of Genomic Similarities and Differences.</title>
        <authorList>
            <person name="Dluhosova J."/>
            <person name="Istvanek J."/>
            <person name="Nedelnik J."/>
            <person name="Repkova J."/>
        </authorList>
    </citation>
    <scope>NUCLEOTIDE SEQUENCE [LARGE SCALE GENOMIC DNA]</scope>
    <source>
        <strain evidence="2">cv. 10/8</strain>
        <tissue evidence="1">Leaf</tissue>
    </source>
</reference>
<feature type="non-terminal residue" evidence="1">
    <location>
        <position position="50"/>
    </location>
</feature>
<comment type="caution">
    <text evidence="1">The sequence shown here is derived from an EMBL/GenBank/DDBJ whole genome shotgun (WGS) entry which is preliminary data.</text>
</comment>
<proteinExistence type="predicted"/>
<dbReference type="EMBL" id="LXQA010576621">
    <property type="protein sequence ID" value="MCI60163.1"/>
    <property type="molecule type" value="Genomic_DNA"/>
</dbReference>
<dbReference type="Proteomes" id="UP000265520">
    <property type="component" value="Unassembled WGS sequence"/>
</dbReference>
<accession>A0A392TGB2</accession>
<evidence type="ECO:0000313" key="2">
    <source>
        <dbReference type="Proteomes" id="UP000265520"/>
    </source>
</evidence>
<evidence type="ECO:0000313" key="1">
    <source>
        <dbReference type="EMBL" id="MCI60163.1"/>
    </source>
</evidence>
<name>A0A392TGB2_9FABA</name>
<sequence>MSHCHAVYAILKGESIRVGSLIASSIKRMIQQQMSILATPTSSPVCARYY</sequence>
<keyword evidence="2" id="KW-1185">Reference proteome</keyword>
<protein>
    <submittedName>
        <fullName evidence="1">Uncharacterized protein</fullName>
    </submittedName>
</protein>
<dbReference type="AlphaFoldDB" id="A0A392TGB2"/>
<organism evidence="1 2">
    <name type="scientific">Trifolium medium</name>
    <dbReference type="NCBI Taxonomy" id="97028"/>
    <lineage>
        <taxon>Eukaryota</taxon>
        <taxon>Viridiplantae</taxon>
        <taxon>Streptophyta</taxon>
        <taxon>Embryophyta</taxon>
        <taxon>Tracheophyta</taxon>
        <taxon>Spermatophyta</taxon>
        <taxon>Magnoliopsida</taxon>
        <taxon>eudicotyledons</taxon>
        <taxon>Gunneridae</taxon>
        <taxon>Pentapetalae</taxon>
        <taxon>rosids</taxon>
        <taxon>fabids</taxon>
        <taxon>Fabales</taxon>
        <taxon>Fabaceae</taxon>
        <taxon>Papilionoideae</taxon>
        <taxon>50 kb inversion clade</taxon>
        <taxon>NPAAA clade</taxon>
        <taxon>Hologalegina</taxon>
        <taxon>IRL clade</taxon>
        <taxon>Trifolieae</taxon>
        <taxon>Trifolium</taxon>
    </lineage>
</organism>